<evidence type="ECO:0000313" key="1">
    <source>
        <dbReference type="EMBL" id="BAT00581.1"/>
    </source>
</evidence>
<dbReference type="Gramene" id="Os07t0209201-00">
    <property type="protein sequence ID" value="Os07t0209201-00"/>
    <property type="gene ID" value="Os07g0209201"/>
</dbReference>
<reference evidence="2" key="1">
    <citation type="journal article" date="2005" name="Nature">
        <title>The map-based sequence of the rice genome.</title>
        <authorList>
            <consortium name="International rice genome sequencing project (IRGSP)"/>
            <person name="Matsumoto T."/>
            <person name="Wu J."/>
            <person name="Kanamori H."/>
            <person name="Katayose Y."/>
            <person name="Fujisawa M."/>
            <person name="Namiki N."/>
            <person name="Mizuno H."/>
            <person name="Yamamoto K."/>
            <person name="Antonio B.A."/>
            <person name="Baba T."/>
            <person name="Sakata K."/>
            <person name="Nagamura Y."/>
            <person name="Aoki H."/>
            <person name="Arikawa K."/>
            <person name="Arita K."/>
            <person name="Bito T."/>
            <person name="Chiden Y."/>
            <person name="Fujitsuka N."/>
            <person name="Fukunaka R."/>
            <person name="Hamada M."/>
            <person name="Harada C."/>
            <person name="Hayashi A."/>
            <person name="Hijishita S."/>
            <person name="Honda M."/>
            <person name="Hosokawa S."/>
            <person name="Ichikawa Y."/>
            <person name="Idonuma A."/>
            <person name="Iijima M."/>
            <person name="Ikeda M."/>
            <person name="Ikeno M."/>
            <person name="Ito K."/>
            <person name="Ito S."/>
            <person name="Ito T."/>
            <person name="Ito Y."/>
            <person name="Ito Y."/>
            <person name="Iwabuchi A."/>
            <person name="Kamiya K."/>
            <person name="Karasawa W."/>
            <person name="Kurita K."/>
            <person name="Katagiri S."/>
            <person name="Kikuta A."/>
            <person name="Kobayashi H."/>
            <person name="Kobayashi N."/>
            <person name="Machita K."/>
            <person name="Maehara T."/>
            <person name="Masukawa M."/>
            <person name="Mizubayashi T."/>
            <person name="Mukai Y."/>
            <person name="Nagasaki H."/>
            <person name="Nagata Y."/>
            <person name="Naito S."/>
            <person name="Nakashima M."/>
            <person name="Nakama Y."/>
            <person name="Nakamichi Y."/>
            <person name="Nakamura M."/>
            <person name="Meguro A."/>
            <person name="Negishi M."/>
            <person name="Ohta I."/>
            <person name="Ohta T."/>
            <person name="Okamoto M."/>
            <person name="Ono N."/>
            <person name="Saji S."/>
            <person name="Sakaguchi M."/>
            <person name="Sakai K."/>
            <person name="Shibata M."/>
            <person name="Shimokawa T."/>
            <person name="Song J."/>
            <person name="Takazaki Y."/>
            <person name="Terasawa K."/>
            <person name="Tsugane M."/>
            <person name="Tsuji K."/>
            <person name="Ueda S."/>
            <person name="Waki K."/>
            <person name="Yamagata H."/>
            <person name="Yamamoto M."/>
            <person name="Yamamoto S."/>
            <person name="Yamane H."/>
            <person name="Yoshiki S."/>
            <person name="Yoshihara R."/>
            <person name="Yukawa K."/>
            <person name="Zhong H."/>
            <person name="Yano M."/>
            <person name="Yuan Q."/>
            <person name="Ouyang S."/>
            <person name="Liu J."/>
            <person name="Jones K.M."/>
            <person name="Gansberger K."/>
            <person name="Moffat K."/>
            <person name="Hill J."/>
            <person name="Bera J."/>
            <person name="Fadrosh D."/>
            <person name="Jin S."/>
            <person name="Johri S."/>
            <person name="Kim M."/>
            <person name="Overton L."/>
            <person name="Reardon M."/>
            <person name="Tsitrin T."/>
            <person name="Vuong H."/>
            <person name="Weaver B."/>
            <person name="Ciecko A."/>
            <person name="Tallon L."/>
            <person name="Jackson J."/>
            <person name="Pai G."/>
            <person name="Aken S.V."/>
            <person name="Utterback T."/>
            <person name="Reidmuller S."/>
            <person name="Feldblyum T."/>
            <person name="Hsiao J."/>
            <person name="Zismann V."/>
            <person name="Iobst S."/>
            <person name="de Vazeille A.R."/>
            <person name="Buell C.R."/>
            <person name="Ying K."/>
            <person name="Li Y."/>
            <person name="Lu T."/>
            <person name="Huang Y."/>
            <person name="Zhao Q."/>
            <person name="Feng Q."/>
            <person name="Zhang L."/>
            <person name="Zhu J."/>
            <person name="Weng Q."/>
            <person name="Mu J."/>
            <person name="Lu Y."/>
            <person name="Fan D."/>
            <person name="Liu Y."/>
            <person name="Guan J."/>
            <person name="Zhang Y."/>
            <person name="Yu S."/>
            <person name="Liu X."/>
            <person name="Zhang Y."/>
            <person name="Hong G."/>
            <person name="Han B."/>
            <person name="Choisne N."/>
            <person name="Demange N."/>
            <person name="Orjeda G."/>
            <person name="Samain S."/>
            <person name="Cattolico L."/>
            <person name="Pelletier E."/>
            <person name="Couloux A."/>
            <person name="Segurens B."/>
            <person name="Wincker P."/>
            <person name="D'Hont A."/>
            <person name="Scarpelli C."/>
            <person name="Weissenbach J."/>
            <person name="Salanoubat M."/>
            <person name="Quetier F."/>
            <person name="Yu Y."/>
            <person name="Kim H.R."/>
            <person name="Rambo T."/>
            <person name="Currie J."/>
            <person name="Collura K."/>
            <person name="Luo M."/>
            <person name="Yang T."/>
            <person name="Ammiraju J.S.S."/>
            <person name="Engler F."/>
            <person name="Soderlund C."/>
            <person name="Wing R.A."/>
            <person name="Palmer L.E."/>
            <person name="de la Bastide M."/>
            <person name="Spiegel L."/>
            <person name="Nascimento L."/>
            <person name="Zutavern T."/>
            <person name="O'Shaughnessy A."/>
            <person name="Dike S."/>
            <person name="Dedhia N."/>
            <person name="Preston R."/>
            <person name="Balija V."/>
            <person name="McCombie W.R."/>
            <person name="Chow T."/>
            <person name="Chen H."/>
            <person name="Chung M."/>
            <person name="Chen C."/>
            <person name="Shaw J."/>
            <person name="Wu H."/>
            <person name="Hsiao K."/>
            <person name="Chao Y."/>
            <person name="Chu M."/>
            <person name="Cheng C."/>
            <person name="Hour A."/>
            <person name="Lee P."/>
            <person name="Lin S."/>
            <person name="Lin Y."/>
            <person name="Liou J."/>
            <person name="Liu S."/>
            <person name="Hsing Y."/>
            <person name="Raghuvanshi S."/>
            <person name="Mohanty A."/>
            <person name="Bharti A.K."/>
            <person name="Gaur A."/>
            <person name="Gupta V."/>
            <person name="Kumar D."/>
            <person name="Ravi V."/>
            <person name="Vij S."/>
            <person name="Kapur A."/>
            <person name="Khurana P."/>
            <person name="Khurana P."/>
            <person name="Khurana J.P."/>
            <person name="Tyagi A.K."/>
            <person name="Gaikwad K."/>
            <person name="Singh A."/>
            <person name="Dalal V."/>
            <person name="Srivastava S."/>
            <person name="Dixit A."/>
            <person name="Pal A.K."/>
            <person name="Ghazi I.A."/>
            <person name="Yadav M."/>
            <person name="Pandit A."/>
            <person name="Bhargava A."/>
            <person name="Sureshbabu K."/>
            <person name="Batra K."/>
            <person name="Sharma T.R."/>
            <person name="Mohapatra T."/>
            <person name="Singh N.K."/>
            <person name="Messing J."/>
            <person name="Nelson A.B."/>
            <person name="Fuks G."/>
            <person name="Kavchok S."/>
            <person name="Keizer G."/>
            <person name="Linton E."/>
            <person name="Llaca V."/>
            <person name="Song R."/>
            <person name="Tanyolac B."/>
            <person name="Young S."/>
            <person name="Ho-Il K."/>
            <person name="Hahn J.H."/>
            <person name="Sangsakoo G."/>
            <person name="Vanavichit A."/>
            <person name="de Mattos Luiz.A.T."/>
            <person name="Zimmer P.D."/>
            <person name="Malone G."/>
            <person name="Dellagostin O."/>
            <person name="de Oliveira A.C."/>
            <person name="Bevan M."/>
            <person name="Bancroft I."/>
            <person name="Minx P."/>
            <person name="Cordum H."/>
            <person name="Wilson R."/>
            <person name="Cheng Z."/>
            <person name="Jin W."/>
            <person name="Jiang J."/>
            <person name="Leong S.A."/>
            <person name="Iwama H."/>
            <person name="Gojobori T."/>
            <person name="Itoh T."/>
            <person name="Niimura Y."/>
            <person name="Fujii Y."/>
            <person name="Habara T."/>
            <person name="Sakai H."/>
            <person name="Sato Y."/>
            <person name="Wilson G."/>
            <person name="Kumar K."/>
            <person name="McCouch S."/>
            <person name="Juretic N."/>
            <person name="Hoen D."/>
            <person name="Wright S."/>
            <person name="Bruskiewich R."/>
            <person name="Bureau T."/>
            <person name="Miyao A."/>
            <person name="Hirochika H."/>
            <person name="Nishikawa T."/>
            <person name="Kadowaki K."/>
            <person name="Sugiura M."/>
            <person name="Burr B."/>
            <person name="Sasaki T."/>
        </authorList>
    </citation>
    <scope>NUCLEOTIDE SEQUENCE [LARGE SCALE GENOMIC DNA]</scope>
    <source>
        <strain evidence="2">cv. Nipponbare</strain>
    </source>
</reference>
<dbReference type="Proteomes" id="UP000059680">
    <property type="component" value="Chromosome 7"/>
</dbReference>
<dbReference type="AlphaFoldDB" id="A0A0P0X4H1"/>
<dbReference type="InParanoid" id="A0A0P0X4H1"/>
<name>A0A0P0X4H1_ORYSJ</name>
<evidence type="ECO:0000313" key="2">
    <source>
        <dbReference type="Proteomes" id="UP000059680"/>
    </source>
</evidence>
<dbReference type="EMBL" id="AP014963">
    <property type="protein sequence ID" value="BAT00581.1"/>
    <property type="molecule type" value="Genomic_DNA"/>
</dbReference>
<dbReference type="FunCoup" id="A0A0P0X4H1">
    <property type="interactions" value="2"/>
</dbReference>
<proteinExistence type="predicted"/>
<sequence length="338" mass="36714">MEHVPVGLHELAEEDGVVGDGGDVDGVGRRVARVEVVGGADDGGLARAVEHVGVVAHAGDAAVVREAPRHGRLERAVVGARERDAAAVAGAERLDDVLHVHLHAVDAARRQVGVELVVEVEHLARVDEAQAEHGEGVHDDVRLVRRHPRRLHRVRQRRLVPLHRRRRRHAAPVPGHGVPHVHLPDAVLPLHLLHQHPQPRRVLAGAAVLALELDVLLDAGEPAGELGALLDGDGGVFVRVVVLGADLLPAVVDDEEARRRAAIGEAAEALLDAVGGDVGVERVPCAPPEPIQEGRHLITFFLSLWWNVCIRFSTALHHFQISNIRIRIYRRVRCVNFI</sequence>
<gene>
    <name evidence="1" type="ordered locus">Os07g0209201</name>
    <name evidence="1" type="ORF">OSNPB_070209201</name>
</gene>
<reference evidence="1 2" key="2">
    <citation type="journal article" date="2013" name="Plant Cell Physiol.">
        <title>Rice Annotation Project Database (RAP-DB): an integrative and interactive database for rice genomics.</title>
        <authorList>
            <person name="Sakai H."/>
            <person name="Lee S.S."/>
            <person name="Tanaka T."/>
            <person name="Numa H."/>
            <person name="Kim J."/>
            <person name="Kawahara Y."/>
            <person name="Wakimoto H."/>
            <person name="Yang C.C."/>
            <person name="Iwamoto M."/>
            <person name="Abe T."/>
            <person name="Yamada Y."/>
            <person name="Muto A."/>
            <person name="Inokuchi H."/>
            <person name="Ikemura T."/>
            <person name="Matsumoto T."/>
            <person name="Sasaki T."/>
            <person name="Itoh T."/>
        </authorList>
    </citation>
    <scope>NUCLEOTIDE SEQUENCE [LARGE SCALE GENOMIC DNA]</scope>
    <source>
        <strain evidence="2">cv. Nipponbare</strain>
    </source>
</reference>
<organism evidence="1 2">
    <name type="scientific">Oryza sativa subsp. japonica</name>
    <name type="common">Rice</name>
    <dbReference type="NCBI Taxonomy" id="39947"/>
    <lineage>
        <taxon>Eukaryota</taxon>
        <taxon>Viridiplantae</taxon>
        <taxon>Streptophyta</taxon>
        <taxon>Embryophyta</taxon>
        <taxon>Tracheophyta</taxon>
        <taxon>Spermatophyta</taxon>
        <taxon>Magnoliopsida</taxon>
        <taxon>Liliopsida</taxon>
        <taxon>Poales</taxon>
        <taxon>Poaceae</taxon>
        <taxon>BOP clade</taxon>
        <taxon>Oryzoideae</taxon>
        <taxon>Oryzeae</taxon>
        <taxon>Oryzinae</taxon>
        <taxon>Oryza</taxon>
        <taxon>Oryza sativa</taxon>
    </lineage>
</organism>
<dbReference type="PaxDb" id="39947-A0A0P0X4H1"/>
<protein>
    <submittedName>
        <fullName evidence="1">Os07g0209201 protein</fullName>
    </submittedName>
</protein>
<reference evidence="1 2" key="3">
    <citation type="journal article" date="2013" name="Rice">
        <title>Improvement of the Oryza sativa Nipponbare reference genome using next generation sequence and optical map data.</title>
        <authorList>
            <person name="Kawahara Y."/>
            <person name="de la Bastide M."/>
            <person name="Hamilton J.P."/>
            <person name="Kanamori H."/>
            <person name="McCombie W.R."/>
            <person name="Ouyang S."/>
            <person name="Schwartz D.C."/>
            <person name="Tanaka T."/>
            <person name="Wu J."/>
            <person name="Zhou S."/>
            <person name="Childs K.L."/>
            <person name="Davidson R.M."/>
            <person name="Lin H."/>
            <person name="Quesada-Ocampo L."/>
            <person name="Vaillancourt B."/>
            <person name="Sakai H."/>
            <person name="Lee S.S."/>
            <person name="Kim J."/>
            <person name="Numa H."/>
            <person name="Itoh T."/>
            <person name="Buell C.R."/>
            <person name="Matsumoto T."/>
        </authorList>
    </citation>
    <scope>NUCLEOTIDE SEQUENCE [LARGE SCALE GENOMIC DNA]</scope>
    <source>
        <strain evidence="2">cv. Nipponbare</strain>
    </source>
</reference>
<keyword evidence="2" id="KW-1185">Reference proteome</keyword>
<accession>A0A0P0X4H1</accession>